<keyword evidence="2" id="KW-1185">Reference proteome</keyword>
<dbReference type="Proteomes" id="UP000299102">
    <property type="component" value="Unassembled WGS sequence"/>
</dbReference>
<dbReference type="EMBL" id="BGZK01001274">
    <property type="protein sequence ID" value="GBP76053.1"/>
    <property type="molecule type" value="Genomic_DNA"/>
</dbReference>
<name>A0A4C1YLV2_EUMVA</name>
<proteinExistence type="predicted"/>
<accession>A0A4C1YLV2</accession>
<dbReference type="AlphaFoldDB" id="A0A4C1YLV2"/>
<sequence>MNPRRAVSDAGVIAIRAGAGAGADSRPPDDLTGGSQGFQISLNYARAARRRSWLWEKRRKQEFSEPSFGELIVYVTRHFSK</sequence>
<evidence type="ECO:0000313" key="2">
    <source>
        <dbReference type="Proteomes" id="UP000299102"/>
    </source>
</evidence>
<gene>
    <name evidence="1" type="ORF">EVAR_44835_1</name>
</gene>
<organism evidence="1 2">
    <name type="scientific">Eumeta variegata</name>
    <name type="common">Bagworm moth</name>
    <name type="synonym">Eumeta japonica</name>
    <dbReference type="NCBI Taxonomy" id="151549"/>
    <lineage>
        <taxon>Eukaryota</taxon>
        <taxon>Metazoa</taxon>
        <taxon>Ecdysozoa</taxon>
        <taxon>Arthropoda</taxon>
        <taxon>Hexapoda</taxon>
        <taxon>Insecta</taxon>
        <taxon>Pterygota</taxon>
        <taxon>Neoptera</taxon>
        <taxon>Endopterygota</taxon>
        <taxon>Lepidoptera</taxon>
        <taxon>Glossata</taxon>
        <taxon>Ditrysia</taxon>
        <taxon>Tineoidea</taxon>
        <taxon>Psychidae</taxon>
        <taxon>Oiketicinae</taxon>
        <taxon>Eumeta</taxon>
    </lineage>
</organism>
<evidence type="ECO:0000313" key="1">
    <source>
        <dbReference type="EMBL" id="GBP76053.1"/>
    </source>
</evidence>
<comment type="caution">
    <text evidence="1">The sequence shown here is derived from an EMBL/GenBank/DDBJ whole genome shotgun (WGS) entry which is preliminary data.</text>
</comment>
<protein>
    <submittedName>
        <fullName evidence="1">Uncharacterized protein</fullName>
    </submittedName>
</protein>
<reference evidence="1 2" key="1">
    <citation type="journal article" date="2019" name="Commun. Biol.">
        <title>The bagworm genome reveals a unique fibroin gene that provides high tensile strength.</title>
        <authorList>
            <person name="Kono N."/>
            <person name="Nakamura H."/>
            <person name="Ohtoshi R."/>
            <person name="Tomita M."/>
            <person name="Numata K."/>
            <person name="Arakawa K."/>
        </authorList>
    </citation>
    <scope>NUCLEOTIDE SEQUENCE [LARGE SCALE GENOMIC DNA]</scope>
</reference>